<dbReference type="EMBL" id="JAEHFY010000011">
    <property type="protein sequence ID" value="MBK0383126.1"/>
    <property type="molecule type" value="Genomic_DNA"/>
</dbReference>
<name>A0ABS1BLD8_9SPHI</name>
<evidence type="ECO:0000313" key="3">
    <source>
        <dbReference type="Proteomes" id="UP000660024"/>
    </source>
</evidence>
<proteinExistence type="predicted"/>
<sequence length="161" mass="17820">MKINILSLLLLALLATSCVNREKVRLRGAQNIKGTVYGDSILDNNVRELSTLLDLVHGGEREKVTVKGVVNNVCNKDGNWVTIKLPNNDLMKVNFEEGKFKIPNSTKGKTVVIKGMAKTDIFSEDQQKQLAQEIDAPEKEIAKIKGPKRMISFDAIGMVVL</sequence>
<keyword evidence="3" id="KW-1185">Reference proteome</keyword>
<protein>
    <submittedName>
        <fullName evidence="2">DUF4920 domain-containing protein</fullName>
    </submittedName>
</protein>
<gene>
    <name evidence="2" type="ORF">I5M32_09165</name>
</gene>
<dbReference type="PROSITE" id="PS51257">
    <property type="entry name" value="PROKAR_LIPOPROTEIN"/>
    <property type="match status" value="1"/>
</dbReference>
<keyword evidence="1" id="KW-0732">Signal</keyword>
<feature type="signal peptide" evidence="1">
    <location>
        <begin position="1"/>
        <end position="21"/>
    </location>
</feature>
<feature type="chain" id="PRO_5046581485" evidence="1">
    <location>
        <begin position="22"/>
        <end position="161"/>
    </location>
</feature>
<comment type="caution">
    <text evidence="2">The sequence shown here is derived from an EMBL/GenBank/DDBJ whole genome shotgun (WGS) entry which is preliminary data.</text>
</comment>
<dbReference type="InterPro" id="IPR032577">
    <property type="entry name" value="DUF4920"/>
</dbReference>
<accession>A0ABS1BLD8</accession>
<evidence type="ECO:0000256" key="1">
    <source>
        <dbReference type="SAM" id="SignalP"/>
    </source>
</evidence>
<dbReference type="Proteomes" id="UP000660024">
    <property type="component" value="Unassembled WGS sequence"/>
</dbReference>
<reference evidence="2 3" key="1">
    <citation type="submission" date="2020-12" db="EMBL/GenBank/DDBJ databases">
        <title>Bacterial novel species Pedobacter sp. SD-b isolated from soil.</title>
        <authorList>
            <person name="Jung H.-Y."/>
        </authorList>
    </citation>
    <scope>NUCLEOTIDE SEQUENCE [LARGE SCALE GENOMIC DNA]</scope>
    <source>
        <strain evidence="2 3">SD-b</strain>
    </source>
</reference>
<organism evidence="2 3">
    <name type="scientific">Pedobacter segetis</name>
    <dbReference type="NCBI Taxonomy" id="2793069"/>
    <lineage>
        <taxon>Bacteria</taxon>
        <taxon>Pseudomonadati</taxon>
        <taxon>Bacteroidota</taxon>
        <taxon>Sphingobacteriia</taxon>
        <taxon>Sphingobacteriales</taxon>
        <taxon>Sphingobacteriaceae</taxon>
        <taxon>Pedobacter</taxon>
    </lineage>
</organism>
<dbReference type="Pfam" id="PF16267">
    <property type="entry name" value="DUF4920"/>
    <property type="match status" value="1"/>
</dbReference>
<evidence type="ECO:0000313" key="2">
    <source>
        <dbReference type="EMBL" id="MBK0383126.1"/>
    </source>
</evidence>
<dbReference type="RefSeq" id="WP_200585931.1">
    <property type="nucleotide sequence ID" value="NZ_JAEHFY010000011.1"/>
</dbReference>